<comment type="caution">
    <text evidence="1">The sequence shown here is derived from an EMBL/GenBank/DDBJ whole genome shotgun (WGS) entry which is preliminary data.</text>
</comment>
<evidence type="ECO:0000313" key="2">
    <source>
        <dbReference type="Proteomes" id="UP000029964"/>
    </source>
</evidence>
<sequence length="237" mass="27181">MDPLTTDPTIRHIKTLEDVERMVKTLEIQMFHDGPSLFLQAEHRISLESDKRTSPMYQLRIYHLPSNTMFRIFGWCLETGGAFVIRGINKTLKDILEDETIEKVFFNAKPTAACLRSQFRVLKITLAGVHDLRDTWEGKVGQSASRWIGMTECIRRESLWDDYDYTMGCICDCLPRRGPGSDVHYQSVMRPGAAIVPDGGTLWYMPRLRTYMAGNFDKRILARLPSPEDGSEVSEEE</sequence>
<evidence type="ECO:0000313" key="1">
    <source>
        <dbReference type="EMBL" id="KFH42651.1"/>
    </source>
</evidence>
<protein>
    <recommendedName>
        <fullName evidence="3">3'-5' exonuclease domain-containing protein</fullName>
    </recommendedName>
</protein>
<dbReference type="HOGENOM" id="CLU_1170372_0_0_1"/>
<dbReference type="Gene3D" id="3.30.420.10">
    <property type="entry name" value="Ribonuclease H-like superfamily/Ribonuclease H"/>
    <property type="match status" value="1"/>
</dbReference>
<dbReference type="AlphaFoldDB" id="A0A086SZW9"/>
<dbReference type="OrthoDB" id="26838at2759"/>
<keyword evidence="2" id="KW-1185">Reference proteome</keyword>
<dbReference type="SUPFAM" id="SSF53098">
    <property type="entry name" value="Ribonuclease H-like"/>
    <property type="match status" value="1"/>
</dbReference>
<organism evidence="1 2">
    <name type="scientific">Hapsidospora chrysogenum (strain ATCC 11550 / CBS 779.69 / DSM 880 / IAM 14645 / JCM 23072 / IMI 49137)</name>
    <name type="common">Acremonium chrysogenum</name>
    <dbReference type="NCBI Taxonomy" id="857340"/>
    <lineage>
        <taxon>Eukaryota</taxon>
        <taxon>Fungi</taxon>
        <taxon>Dikarya</taxon>
        <taxon>Ascomycota</taxon>
        <taxon>Pezizomycotina</taxon>
        <taxon>Sordariomycetes</taxon>
        <taxon>Hypocreomycetidae</taxon>
        <taxon>Hypocreales</taxon>
        <taxon>Bionectriaceae</taxon>
        <taxon>Hapsidospora</taxon>
    </lineage>
</organism>
<dbReference type="InterPro" id="IPR012337">
    <property type="entry name" value="RNaseH-like_sf"/>
</dbReference>
<dbReference type="Proteomes" id="UP000029964">
    <property type="component" value="Unassembled WGS sequence"/>
</dbReference>
<dbReference type="GO" id="GO:0003676">
    <property type="term" value="F:nucleic acid binding"/>
    <property type="evidence" value="ECO:0007669"/>
    <property type="project" value="InterPro"/>
</dbReference>
<accession>A0A086SZW9</accession>
<gene>
    <name evidence="1" type="ORF">ACRE_066270</name>
</gene>
<name>A0A086SZW9_HAPC1</name>
<proteinExistence type="predicted"/>
<evidence type="ECO:0008006" key="3">
    <source>
        <dbReference type="Google" id="ProtNLM"/>
    </source>
</evidence>
<reference evidence="2" key="1">
    <citation type="journal article" date="2014" name="Genome Announc.">
        <title>Genome sequence and annotation of Acremonium chrysogenum, producer of the beta-lactam antibiotic cephalosporin C.</title>
        <authorList>
            <person name="Terfehr D."/>
            <person name="Dahlmann T.A."/>
            <person name="Specht T."/>
            <person name="Zadra I."/>
            <person name="Kuernsteiner H."/>
            <person name="Kueck U."/>
        </authorList>
    </citation>
    <scope>NUCLEOTIDE SEQUENCE [LARGE SCALE GENOMIC DNA]</scope>
    <source>
        <strain evidence="2">ATCC 11550 / CBS 779.69 / DSM 880 / IAM 14645 / JCM 23072 / IMI 49137</strain>
    </source>
</reference>
<dbReference type="InterPro" id="IPR036397">
    <property type="entry name" value="RNaseH_sf"/>
</dbReference>
<dbReference type="EMBL" id="JPKY01000089">
    <property type="protein sequence ID" value="KFH42651.1"/>
    <property type="molecule type" value="Genomic_DNA"/>
</dbReference>